<dbReference type="PANTHER" id="PTHR30269:SF0">
    <property type="entry name" value="MEMBRANE TRANSPORTER PROTEIN YFCA-RELATED"/>
    <property type="match status" value="1"/>
</dbReference>
<evidence type="ECO:0000256" key="4">
    <source>
        <dbReference type="ARBA" id="ARBA00022475"/>
    </source>
</evidence>
<evidence type="ECO:0000313" key="10">
    <source>
        <dbReference type="Proteomes" id="UP000437131"/>
    </source>
</evidence>
<dbReference type="AlphaFoldDB" id="A0A844GWC5"/>
<keyword evidence="6 8" id="KW-1133">Transmembrane helix</keyword>
<feature type="transmembrane region" description="Helical" evidence="8">
    <location>
        <begin position="230"/>
        <end position="248"/>
    </location>
</feature>
<feature type="transmembrane region" description="Helical" evidence="8">
    <location>
        <begin position="139"/>
        <end position="165"/>
    </location>
</feature>
<dbReference type="GO" id="GO:0005886">
    <property type="term" value="C:plasma membrane"/>
    <property type="evidence" value="ECO:0007669"/>
    <property type="project" value="UniProtKB-SubCell"/>
</dbReference>
<evidence type="ECO:0000256" key="7">
    <source>
        <dbReference type="ARBA" id="ARBA00023136"/>
    </source>
</evidence>
<feature type="transmembrane region" description="Helical" evidence="8">
    <location>
        <begin position="101"/>
        <end position="118"/>
    </location>
</feature>
<feature type="transmembrane region" description="Helical" evidence="8">
    <location>
        <begin position="202"/>
        <end position="224"/>
    </location>
</feature>
<evidence type="ECO:0000256" key="8">
    <source>
        <dbReference type="RuleBase" id="RU363041"/>
    </source>
</evidence>
<evidence type="ECO:0000256" key="5">
    <source>
        <dbReference type="ARBA" id="ARBA00022692"/>
    </source>
</evidence>
<comment type="subcellular location">
    <subcellularLocation>
        <location evidence="1 8">Cell membrane</location>
        <topology evidence="1 8">Multi-pass membrane protein</topology>
    </subcellularLocation>
</comment>
<dbReference type="PANTHER" id="PTHR30269">
    <property type="entry name" value="TRANSMEMBRANE PROTEIN YFCA"/>
    <property type="match status" value="1"/>
</dbReference>
<dbReference type="InterPro" id="IPR052017">
    <property type="entry name" value="TSUP"/>
</dbReference>
<keyword evidence="3" id="KW-0813">Transport</keyword>
<dbReference type="InterPro" id="IPR002781">
    <property type="entry name" value="TM_pro_TauE-like"/>
</dbReference>
<evidence type="ECO:0000256" key="1">
    <source>
        <dbReference type="ARBA" id="ARBA00004651"/>
    </source>
</evidence>
<evidence type="ECO:0000256" key="3">
    <source>
        <dbReference type="ARBA" id="ARBA00022448"/>
    </source>
</evidence>
<keyword evidence="7 8" id="KW-0472">Membrane</keyword>
<comment type="caution">
    <text evidence="9">The sequence shown here is derived from an EMBL/GenBank/DDBJ whole genome shotgun (WGS) entry which is preliminary data.</text>
</comment>
<sequence length="251" mass="27447">MTLFQLFFLVFIFLVTSIIGVVTGSNSLITVPVMLEFGISPTDAIATNMFALIFMSIGGTIPFLKGDILKQRQDIPLLSILTVIGSILGALLVLIIPAETMPLLISVFMIAVLIFSIINKNKGVEKQEKSSPLMEKIGYFLTFLLGVYGGFFSGGYVTTLTATFIGCLNMTFVEAVAITKVLNIFSSLIATAIFMSQGLVDYQLGIILGITMFFGAILGAKWALKMSNLWLKRIFMITVIILAIRNIIGWF</sequence>
<comment type="similarity">
    <text evidence="2 8">Belongs to the 4-toluene sulfonate uptake permease (TSUP) (TC 2.A.102) family.</text>
</comment>
<feature type="transmembrane region" description="Helical" evidence="8">
    <location>
        <begin position="76"/>
        <end position="95"/>
    </location>
</feature>
<name>A0A844GWC5_9CHRO</name>
<evidence type="ECO:0000256" key="6">
    <source>
        <dbReference type="ARBA" id="ARBA00022989"/>
    </source>
</evidence>
<gene>
    <name evidence="9" type="ORF">GGC33_06165</name>
</gene>
<reference evidence="9 10" key="1">
    <citation type="submission" date="2019-11" db="EMBL/GenBank/DDBJ databases">
        <title>Isolation of a new High Light Tolerant Cyanobacteria.</title>
        <authorList>
            <person name="Dobson Z."/>
            <person name="Vaughn N."/>
            <person name="Vaughn M."/>
            <person name="Fromme P."/>
            <person name="Mazor Y."/>
        </authorList>
    </citation>
    <scope>NUCLEOTIDE SEQUENCE [LARGE SCALE GENOMIC DNA]</scope>
    <source>
        <strain evidence="9 10">0216</strain>
    </source>
</reference>
<dbReference type="Proteomes" id="UP000437131">
    <property type="component" value="Unassembled WGS sequence"/>
</dbReference>
<keyword evidence="4 8" id="KW-1003">Cell membrane</keyword>
<dbReference type="RefSeq" id="WP_015219219.1">
    <property type="nucleotide sequence ID" value="NZ_WMIA01000005.1"/>
</dbReference>
<dbReference type="EMBL" id="WMIA01000005">
    <property type="protein sequence ID" value="MTF38505.1"/>
    <property type="molecule type" value="Genomic_DNA"/>
</dbReference>
<proteinExistence type="inferred from homology"/>
<evidence type="ECO:0000313" key="9">
    <source>
        <dbReference type="EMBL" id="MTF38505.1"/>
    </source>
</evidence>
<feature type="transmembrane region" description="Helical" evidence="8">
    <location>
        <begin position="44"/>
        <end position="64"/>
    </location>
</feature>
<evidence type="ECO:0000256" key="2">
    <source>
        <dbReference type="ARBA" id="ARBA00009142"/>
    </source>
</evidence>
<protein>
    <recommendedName>
        <fullName evidence="8">Probable membrane transporter protein</fullName>
    </recommendedName>
</protein>
<dbReference type="Pfam" id="PF01925">
    <property type="entry name" value="TauE"/>
    <property type="match status" value="1"/>
</dbReference>
<accession>A0A844GWC5</accession>
<keyword evidence="5 8" id="KW-0812">Transmembrane</keyword>
<organism evidence="9 10">
    <name type="scientific">Cyanobacterium aponinum 0216</name>
    <dbReference type="NCBI Taxonomy" id="2676140"/>
    <lineage>
        <taxon>Bacteria</taxon>
        <taxon>Bacillati</taxon>
        <taxon>Cyanobacteriota</taxon>
        <taxon>Cyanophyceae</taxon>
        <taxon>Oscillatoriophycideae</taxon>
        <taxon>Chroococcales</taxon>
        <taxon>Geminocystaceae</taxon>
        <taxon>Cyanobacterium</taxon>
    </lineage>
</organism>